<dbReference type="NCBIfam" id="NF003426">
    <property type="entry name" value="PRK04914.1"/>
    <property type="match status" value="1"/>
</dbReference>
<dbReference type="Gene3D" id="3.30.360.80">
    <property type="match status" value="1"/>
</dbReference>
<evidence type="ECO:0000256" key="4">
    <source>
        <dbReference type="ARBA" id="ARBA00022840"/>
    </source>
</evidence>
<reference evidence="12" key="1">
    <citation type="journal article" date="2014" name="Int. J. Syst. Evol. Microbiol.">
        <title>Complete genome sequence of Corynebacterium casei LMG S-19264T (=DSM 44701T), isolated from a smear-ripened cheese.</title>
        <authorList>
            <consortium name="US DOE Joint Genome Institute (JGI-PGF)"/>
            <person name="Walter F."/>
            <person name="Albersmeier A."/>
            <person name="Kalinowski J."/>
            <person name="Ruckert C."/>
        </authorList>
    </citation>
    <scope>NUCLEOTIDE SEQUENCE</scope>
    <source>
        <strain evidence="12">KCTC 23430</strain>
    </source>
</reference>
<protein>
    <recommendedName>
        <fullName evidence="9">RNA polymerase-associated protein RapA</fullName>
        <ecNumber evidence="9">3.6.4.-</ecNumber>
    </recommendedName>
    <alternativeName>
        <fullName evidence="9">ATP-dependent helicase HepA</fullName>
    </alternativeName>
</protein>
<keyword evidence="5 9" id="KW-0805">Transcription regulation</keyword>
<evidence type="ECO:0000256" key="6">
    <source>
        <dbReference type="ARBA" id="ARBA00023125"/>
    </source>
</evidence>
<keyword evidence="1 9" id="KW-0547">Nucleotide-binding</keyword>
<dbReference type="InterPro" id="IPR027417">
    <property type="entry name" value="P-loop_NTPase"/>
</dbReference>
<dbReference type="SUPFAM" id="SSF52540">
    <property type="entry name" value="P-loop containing nucleoside triphosphate hydrolases"/>
    <property type="match status" value="2"/>
</dbReference>
<dbReference type="EMBL" id="BMYM01000001">
    <property type="protein sequence ID" value="GHD28015.1"/>
    <property type="molecule type" value="Genomic_DNA"/>
</dbReference>
<dbReference type="HAMAP" id="MF_01821">
    <property type="entry name" value="Helicase_RapA"/>
    <property type="match status" value="1"/>
</dbReference>
<dbReference type="InterPro" id="IPR023949">
    <property type="entry name" value="Helicase_RapA"/>
</dbReference>
<keyword evidence="2 9" id="KW-0378">Hydrolase</keyword>
<evidence type="ECO:0000313" key="13">
    <source>
        <dbReference type="Proteomes" id="UP000644693"/>
    </source>
</evidence>
<dbReference type="Pfam" id="PF18339">
    <property type="entry name" value="Tudor_1_RapA"/>
    <property type="match status" value="1"/>
</dbReference>
<feature type="binding site" evidence="9">
    <location>
        <begin position="175"/>
        <end position="182"/>
    </location>
    <ligand>
        <name>ATP</name>
        <dbReference type="ChEBI" id="CHEBI:30616"/>
    </ligand>
</feature>
<evidence type="ECO:0000259" key="10">
    <source>
        <dbReference type="PROSITE" id="PS51192"/>
    </source>
</evidence>
<dbReference type="InterPro" id="IPR049730">
    <property type="entry name" value="SNF2/RAD54-like_C"/>
</dbReference>
<dbReference type="InterPro" id="IPR000330">
    <property type="entry name" value="SNF2_N"/>
</dbReference>
<dbReference type="SMART" id="SM00487">
    <property type="entry name" value="DEXDc"/>
    <property type="match status" value="1"/>
</dbReference>
<dbReference type="InterPro" id="IPR040766">
    <property type="entry name" value="Tudor_2_RapA"/>
</dbReference>
<dbReference type="Proteomes" id="UP000644693">
    <property type="component" value="Unassembled WGS sequence"/>
</dbReference>
<dbReference type="Gene3D" id="3.40.50.10810">
    <property type="entry name" value="Tandem AAA-ATPase domain"/>
    <property type="match status" value="1"/>
</dbReference>
<comment type="caution">
    <text evidence="12">The sequence shown here is derived from an EMBL/GenBank/DDBJ whole genome shotgun (WGS) entry which is preliminary data.</text>
</comment>
<dbReference type="Gene3D" id="2.30.30.140">
    <property type="match status" value="1"/>
</dbReference>
<dbReference type="Gene3D" id="2.30.30.930">
    <property type="match status" value="1"/>
</dbReference>
<proteinExistence type="inferred from homology"/>
<comment type="subunit">
    <text evidence="9">Interacts with the RNAP. Has a higher affinity for the core RNAP than for the holoenzyme. Its ATPase activity is stimulated by binding to RNAP.</text>
</comment>
<evidence type="ECO:0000256" key="1">
    <source>
        <dbReference type="ARBA" id="ARBA00022741"/>
    </source>
</evidence>
<evidence type="ECO:0000256" key="8">
    <source>
        <dbReference type="ARBA" id="ARBA00023163"/>
    </source>
</evidence>
<dbReference type="CDD" id="cd18793">
    <property type="entry name" value="SF2_C_SNF"/>
    <property type="match status" value="1"/>
</dbReference>
<keyword evidence="8 9" id="KW-0804">Transcription</keyword>
<dbReference type="InterPro" id="IPR022737">
    <property type="entry name" value="RapA_C"/>
</dbReference>
<organism evidence="12 13">
    <name type="scientific">Parahalioglobus pacificus</name>
    <dbReference type="NCBI Taxonomy" id="930806"/>
    <lineage>
        <taxon>Bacteria</taxon>
        <taxon>Pseudomonadati</taxon>
        <taxon>Pseudomonadota</taxon>
        <taxon>Gammaproteobacteria</taxon>
        <taxon>Cellvibrionales</taxon>
        <taxon>Halieaceae</taxon>
        <taxon>Parahalioglobus</taxon>
    </lineage>
</organism>
<dbReference type="Pfam" id="PF18337">
    <property type="entry name" value="Tudor_RapA"/>
    <property type="match status" value="1"/>
</dbReference>
<dbReference type="GO" id="GO:0016817">
    <property type="term" value="F:hydrolase activity, acting on acid anhydrides"/>
    <property type="evidence" value="ECO:0007669"/>
    <property type="project" value="InterPro"/>
</dbReference>
<evidence type="ECO:0000256" key="7">
    <source>
        <dbReference type="ARBA" id="ARBA00023159"/>
    </source>
</evidence>
<dbReference type="InterPro" id="IPR057342">
    <property type="entry name" value="DEXDc_RapA"/>
</dbReference>
<dbReference type="GO" id="GO:0005524">
    <property type="term" value="F:ATP binding"/>
    <property type="evidence" value="ECO:0007669"/>
    <property type="project" value="UniProtKB-UniRule"/>
</dbReference>
<dbReference type="AlphaFoldDB" id="A0A918XEF3"/>
<dbReference type="InterPro" id="IPR001650">
    <property type="entry name" value="Helicase_C-like"/>
</dbReference>
<evidence type="ECO:0000259" key="11">
    <source>
        <dbReference type="PROSITE" id="PS51194"/>
    </source>
</evidence>
<accession>A0A918XEF3</accession>
<dbReference type="PROSITE" id="PS51194">
    <property type="entry name" value="HELICASE_CTER"/>
    <property type="match status" value="1"/>
</dbReference>
<name>A0A918XEF3_9GAMM</name>
<reference evidence="12" key="2">
    <citation type="submission" date="2020-09" db="EMBL/GenBank/DDBJ databases">
        <authorList>
            <person name="Sun Q."/>
            <person name="Kim S."/>
        </authorList>
    </citation>
    <scope>NUCLEOTIDE SEQUENCE</scope>
    <source>
        <strain evidence="12">KCTC 23430</strain>
    </source>
</reference>
<feature type="short sequence motif" description="DEAH box" evidence="9">
    <location>
        <begin position="276"/>
        <end position="279"/>
    </location>
</feature>
<keyword evidence="4 9" id="KW-0067">ATP-binding</keyword>
<dbReference type="EC" id="3.6.4.-" evidence="9"/>
<gene>
    <name evidence="12" type="primary">hepA</name>
    <name evidence="9" type="synonym">rapA</name>
    <name evidence="12" type="ORF">GCM10007053_06970</name>
</gene>
<dbReference type="CDD" id="cd18011">
    <property type="entry name" value="DEXDc_RapA"/>
    <property type="match status" value="1"/>
</dbReference>
<dbReference type="PANTHER" id="PTHR45766">
    <property type="entry name" value="DNA ANNEALING HELICASE AND ENDONUCLEASE ZRANB3 FAMILY MEMBER"/>
    <property type="match status" value="1"/>
</dbReference>
<dbReference type="Gene3D" id="6.10.140.2230">
    <property type="match status" value="1"/>
</dbReference>
<keyword evidence="13" id="KW-1185">Reference proteome</keyword>
<dbReference type="InterPro" id="IPR014001">
    <property type="entry name" value="Helicase_ATP-bd"/>
</dbReference>
<dbReference type="GO" id="GO:0006355">
    <property type="term" value="P:regulation of DNA-templated transcription"/>
    <property type="evidence" value="ECO:0007669"/>
    <property type="project" value="UniProtKB-UniRule"/>
</dbReference>
<dbReference type="InterPro" id="IPR040765">
    <property type="entry name" value="Tudor_1_RapA"/>
</dbReference>
<dbReference type="GO" id="GO:0004386">
    <property type="term" value="F:helicase activity"/>
    <property type="evidence" value="ECO:0007669"/>
    <property type="project" value="UniProtKB-UniRule"/>
</dbReference>
<comment type="function">
    <text evidence="9">Transcription regulator that activates transcription by stimulating RNA polymerase (RNAP) recycling in case of stress conditions such as supercoiled DNA or high salt concentrations. Probably acts by releasing the RNAP, when it is trapped or immobilized on tightly supercoiled DNA. Does not activate transcription on linear DNA. Probably not involved in DNA repair.</text>
</comment>
<evidence type="ECO:0000256" key="2">
    <source>
        <dbReference type="ARBA" id="ARBA00022801"/>
    </source>
</evidence>
<sequence length="920" mass="103500">MEYTVGQRWVSHADAQLGLGIVVDIDGRRVTLSFPAVDEERTYAIDTAPLTRLRFKEGDHVATIDGVELLVTGVIEDRGLLLYRGTDHHDEEVVISELELNAFVQLTTPQQRLLNGHFDRNDDFALRVATLDHLDRLQRSDARGLMGSRTSLLTHQVYIANEVGKRHSPRVLLADEVGLGKTIEAGMIIQQQLLTGRSQRVLVMVPESLLHQWLVEMLRRFNLRFALFDAERLAEADGDNPFESEQLILCASDLFQGQDTLKAAALAAPWDLVVVDEAHHLAWSESGSGEDYQLVETLAARSRGLLLLTATPEQVGQASHFARLRLLDPSRFHSLEAFQAEEQGYRALSAQVEALQANEIPADLPEDVDTTEGADDIIKQLLDRHGTGRVLFRNTRAAVRGFPERHLHRYPLTPPEQYTHAVVDVDEKLHPERPFIDDSWLGFDPRVNWLEEKLKSLRPQKVLVICASADTAVALEHHLQMRAGIRSSAFYEGLTILERDRAAAYFADDENGAQTLVCSEIGSEGRNFQFAHHLILFDLPLNPDLLEQRIGRLDRIGQQSDVEIHVPYLEGTAQEVLLDWFDKGVNLFTDSCSAGNMIFERFKDRLLPELNQRSGEFDALIADTQTFTASTREELREGRDRLLELNSCKPSVAEPVIEQILADEQADTLQDYLESLCDSFGVEHEFHSEQCLILRPTEHMLTGHFPHLGEEGTTVTFSRDIALAREDLRFLTWEHPMLVEAMDMVHSTELGNAAIATLKLKGIPAGTMLLETVYTVNCVAPRELQVERFLPLSPMRLLVDARGKDLAELLPHQRLNDRVEKVKKPTALAIIKQVHDDVDAKMRLASAQAEERLAGILGAAEATMREELGAELARLEALRAVNPSIRDEELDHLRHRIEECAIHIQHANLQMQALRLIITT</sequence>
<dbReference type="PROSITE" id="PS51192">
    <property type="entry name" value="HELICASE_ATP_BIND_1"/>
    <property type="match status" value="1"/>
</dbReference>
<feature type="domain" description="Helicase ATP-binding" evidence="10">
    <location>
        <begin position="162"/>
        <end position="330"/>
    </location>
</feature>
<comment type="similarity">
    <text evidence="9">Belongs to the SNF2/RAD54 helicase family. RapA subfamily.</text>
</comment>
<dbReference type="Pfam" id="PF12137">
    <property type="entry name" value="RapA_C"/>
    <property type="match status" value="1"/>
</dbReference>
<dbReference type="Gene3D" id="3.40.50.300">
    <property type="entry name" value="P-loop containing nucleotide triphosphate hydrolases"/>
    <property type="match status" value="1"/>
</dbReference>
<dbReference type="PANTHER" id="PTHR45766:SF6">
    <property type="entry name" value="SWI_SNF-RELATED MATRIX-ASSOCIATED ACTIN-DEPENDENT REGULATOR OF CHROMATIN SUBFAMILY A-LIKE PROTEIN 1"/>
    <property type="match status" value="1"/>
</dbReference>
<keyword evidence="3 9" id="KW-0347">Helicase</keyword>
<dbReference type="InterPro" id="IPR038718">
    <property type="entry name" value="SNF2-like_sf"/>
</dbReference>
<evidence type="ECO:0000256" key="3">
    <source>
        <dbReference type="ARBA" id="ARBA00022806"/>
    </source>
</evidence>
<dbReference type="GO" id="GO:0003677">
    <property type="term" value="F:DNA binding"/>
    <property type="evidence" value="ECO:0007669"/>
    <property type="project" value="UniProtKB-KW"/>
</dbReference>
<evidence type="ECO:0000313" key="12">
    <source>
        <dbReference type="EMBL" id="GHD28015.1"/>
    </source>
</evidence>
<dbReference type="Gene3D" id="6.10.140.1500">
    <property type="match status" value="1"/>
</dbReference>
<dbReference type="RefSeq" id="WP_189475165.1">
    <property type="nucleotide sequence ID" value="NZ_BMYM01000001.1"/>
</dbReference>
<dbReference type="SMART" id="SM00490">
    <property type="entry name" value="HELICc"/>
    <property type="match status" value="1"/>
</dbReference>
<evidence type="ECO:0000256" key="5">
    <source>
        <dbReference type="ARBA" id="ARBA00023015"/>
    </source>
</evidence>
<evidence type="ECO:0000256" key="9">
    <source>
        <dbReference type="HAMAP-Rule" id="MF_01821"/>
    </source>
</evidence>
<keyword evidence="6 9" id="KW-0238">DNA-binding</keyword>
<dbReference type="Pfam" id="PF00176">
    <property type="entry name" value="SNF2-rel_dom"/>
    <property type="match status" value="1"/>
</dbReference>
<keyword evidence="7 9" id="KW-0010">Activator</keyword>
<feature type="domain" description="Helicase C-terminal" evidence="11">
    <location>
        <begin position="442"/>
        <end position="618"/>
    </location>
</feature>
<dbReference type="Pfam" id="PF00271">
    <property type="entry name" value="Helicase_C"/>
    <property type="match status" value="1"/>
</dbReference>